<reference evidence="2" key="1">
    <citation type="journal article" date="2019" name="Sci. Rep.">
        <title>Draft genome of Tanacetum cinerariifolium, the natural source of mosquito coil.</title>
        <authorList>
            <person name="Yamashiro T."/>
            <person name="Shiraishi A."/>
            <person name="Satake H."/>
            <person name="Nakayama K."/>
        </authorList>
    </citation>
    <scope>NUCLEOTIDE SEQUENCE</scope>
</reference>
<dbReference type="AlphaFoldDB" id="A0A699RGJ1"/>
<comment type="caution">
    <text evidence="2">The sequence shown here is derived from an EMBL/GenBank/DDBJ whole genome shotgun (WGS) entry which is preliminary data.</text>
</comment>
<feature type="compositionally biased region" description="Polar residues" evidence="1">
    <location>
        <begin position="135"/>
        <end position="163"/>
    </location>
</feature>
<gene>
    <name evidence="2" type="ORF">Tci_853924</name>
</gene>
<evidence type="ECO:0000256" key="1">
    <source>
        <dbReference type="SAM" id="MobiDB-lite"/>
    </source>
</evidence>
<dbReference type="EMBL" id="BKCJ011082042">
    <property type="protein sequence ID" value="GFC81954.1"/>
    <property type="molecule type" value="Genomic_DNA"/>
</dbReference>
<sequence>MRCISRHEKTQVYGAILPKELTNQEMLESQAYKTYYAFASEEKTPKPKYVRKKADSDTFPKQKPVQATKGTRIKTKAKVAKSNKKKQPAKTQKAKGLVVLSEVALTEAEQLKLATKRSKKDFNISHASGSGDGVDTQSRFLMSSNKRLLQRKTSGTDEGTGTKQGVFDVSIYASKSKKESLGDSDEEDDDENDFEDDADNNDYDSDDNGGSDDHDDDSDDERKESDRDEIPGPNKTNEE</sequence>
<organism evidence="2">
    <name type="scientific">Tanacetum cinerariifolium</name>
    <name type="common">Dalmatian daisy</name>
    <name type="synonym">Chrysanthemum cinerariifolium</name>
    <dbReference type="NCBI Taxonomy" id="118510"/>
    <lineage>
        <taxon>Eukaryota</taxon>
        <taxon>Viridiplantae</taxon>
        <taxon>Streptophyta</taxon>
        <taxon>Embryophyta</taxon>
        <taxon>Tracheophyta</taxon>
        <taxon>Spermatophyta</taxon>
        <taxon>Magnoliopsida</taxon>
        <taxon>eudicotyledons</taxon>
        <taxon>Gunneridae</taxon>
        <taxon>Pentapetalae</taxon>
        <taxon>asterids</taxon>
        <taxon>campanulids</taxon>
        <taxon>Asterales</taxon>
        <taxon>Asteraceae</taxon>
        <taxon>Asteroideae</taxon>
        <taxon>Anthemideae</taxon>
        <taxon>Anthemidinae</taxon>
        <taxon>Tanacetum</taxon>
    </lineage>
</organism>
<feature type="region of interest" description="Disordered" evidence="1">
    <location>
        <begin position="123"/>
        <end position="239"/>
    </location>
</feature>
<protein>
    <submittedName>
        <fullName evidence="2">Uncharacterized protein</fullName>
    </submittedName>
</protein>
<feature type="compositionally biased region" description="Basic residues" evidence="1">
    <location>
        <begin position="71"/>
        <end position="88"/>
    </location>
</feature>
<feature type="compositionally biased region" description="Basic and acidic residues" evidence="1">
    <location>
        <begin position="220"/>
        <end position="239"/>
    </location>
</feature>
<feature type="compositionally biased region" description="Acidic residues" evidence="1">
    <location>
        <begin position="182"/>
        <end position="219"/>
    </location>
</feature>
<feature type="region of interest" description="Disordered" evidence="1">
    <location>
        <begin position="43"/>
        <end position="95"/>
    </location>
</feature>
<accession>A0A699RGJ1</accession>
<feature type="non-terminal residue" evidence="2">
    <location>
        <position position="239"/>
    </location>
</feature>
<proteinExistence type="predicted"/>
<evidence type="ECO:0000313" key="2">
    <source>
        <dbReference type="EMBL" id="GFC81954.1"/>
    </source>
</evidence>
<name>A0A699RGJ1_TANCI</name>